<evidence type="ECO:0000313" key="2">
    <source>
        <dbReference type="Proteomes" id="UP000052052"/>
    </source>
</evidence>
<dbReference type="Proteomes" id="UP000052052">
    <property type="component" value="Unassembled WGS sequence"/>
</dbReference>
<dbReference type="EMBL" id="LDJL01000011">
    <property type="protein sequence ID" value="KRG69015.1"/>
    <property type="molecule type" value="Genomic_DNA"/>
</dbReference>
<accession>A0A0R0CSG5</accession>
<sequence>MLSPALQDSTLPEPLPAMRSRWREHAIHIGAVADVEALDELARRVSAACAHDGHSAHLVVIADAQACQRPAHSAIDWTDWSIGGRWLRYQHQAGRLFEPGHHEVFGNVVLFALATGVPLSALNLRACDPQRPLPAAWTSHARPQVYLHLRH</sequence>
<reference evidence="1 2" key="1">
    <citation type="submission" date="2015-05" db="EMBL/GenBank/DDBJ databases">
        <title>Genome sequencing and analysis of members of genus Stenotrophomonas.</title>
        <authorList>
            <person name="Patil P.P."/>
            <person name="Midha S."/>
            <person name="Patil P.B."/>
        </authorList>
    </citation>
    <scope>NUCLEOTIDE SEQUENCE [LARGE SCALE GENOMIC DNA]</scope>
    <source>
        <strain evidence="1 2">DSM 21858</strain>
    </source>
</reference>
<comment type="caution">
    <text evidence="1">The sequence shown here is derived from an EMBL/GenBank/DDBJ whole genome shotgun (WGS) entry which is preliminary data.</text>
</comment>
<name>A0A0R0CSG5_9GAMM</name>
<organism evidence="1 2">
    <name type="scientific">Pseudoxanthomonas dokdonensis</name>
    <dbReference type="NCBI Taxonomy" id="344882"/>
    <lineage>
        <taxon>Bacteria</taxon>
        <taxon>Pseudomonadati</taxon>
        <taxon>Pseudomonadota</taxon>
        <taxon>Gammaproteobacteria</taxon>
        <taxon>Lysobacterales</taxon>
        <taxon>Lysobacteraceae</taxon>
        <taxon>Pseudoxanthomonas</taxon>
    </lineage>
</organism>
<dbReference type="AlphaFoldDB" id="A0A0R0CSG5"/>
<dbReference type="RefSeq" id="WP_057659049.1">
    <property type="nucleotide sequence ID" value="NZ_LDJL01000011.1"/>
</dbReference>
<dbReference type="PATRIC" id="fig|344882.3.peg.622"/>
<evidence type="ECO:0000313" key="1">
    <source>
        <dbReference type="EMBL" id="KRG69015.1"/>
    </source>
</evidence>
<protein>
    <submittedName>
        <fullName evidence="1">Uncharacterized protein</fullName>
    </submittedName>
</protein>
<keyword evidence="2" id="KW-1185">Reference proteome</keyword>
<proteinExistence type="predicted"/>
<gene>
    <name evidence="1" type="ORF">ABB29_11280</name>
</gene>